<keyword evidence="5" id="KW-1185">Reference proteome</keyword>
<dbReference type="RefSeq" id="WP_124872715.1">
    <property type="nucleotide sequence ID" value="NZ_RQJO01000007.1"/>
</dbReference>
<evidence type="ECO:0000259" key="2">
    <source>
        <dbReference type="PROSITE" id="PS50110"/>
    </source>
</evidence>
<dbReference type="InterPro" id="IPR011006">
    <property type="entry name" value="CheY-like_superfamily"/>
</dbReference>
<dbReference type="InterPro" id="IPR046947">
    <property type="entry name" value="LytR-like"/>
</dbReference>
<dbReference type="Gene3D" id="3.40.50.2300">
    <property type="match status" value="1"/>
</dbReference>
<comment type="caution">
    <text evidence="4">The sequence shown here is derived from an EMBL/GenBank/DDBJ whole genome shotgun (WGS) entry which is preliminary data.</text>
</comment>
<evidence type="ECO:0000256" key="1">
    <source>
        <dbReference type="PROSITE-ProRule" id="PRU00169"/>
    </source>
</evidence>
<dbReference type="PANTHER" id="PTHR37299:SF1">
    <property type="entry name" value="STAGE 0 SPORULATION PROTEIN A HOMOLOG"/>
    <property type="match status" value="1"/>
</dbReference>
<feature type="domain" description="Response regulatory" evidence="2">
    <location>
        <begin position="2"/>
        <end position="120"/>
    </location>
</feature>
<dbReference type="InterPro" id="IPR001789">
    <property type="entry name" value="Sig_transdc_resp-reg_receiver"/>
</dbReference>
<dbReference type="Pfam" id="PF04397">
    <property type="entry name" value="LytTR"/>
    <property type="match status" value="1"/>
</dbReference>
<dbReference type="InterPro" id="IPR007492">
    <property type="entry name" value="LytTR_DNA-bd_dom"/>
</dbReference>
<dbReference type="GO" id="GO:0003677">
    <property type="term" value="F:DNA binding"/>
    <property type="evidence" value="ECO:0007669"/>
    <property type="project" value="UniProtKB-KW"/>
</dbReference>
<dbReference type="SMART" id="SM00850">
    <property type="entry name" value="LytTR"/>
    <property type="match status" value="1"/>
</dbReference>
<dbReference type="Proteomes" id="UP000271925">
    <property type="component" value="Unassembled WGS sequence"/>
</dbReference>
<dbReference type="PROSITE" id="PS50110">
    <property type="entry name" value="RESPONSE_REGULATORY"/>
    <property type="match status" value="1"/>
</dbReference>
<dbReference type="Pfam" id="PF00072">
    <property type="entry name" value="Response_reg"/>
    <property type="match status" value="1"/>
</dbReference>
<dbReference type="SMART" id="SM00448">
    <property type="entry name" value="REC"/>
    <property type="match status" value="1"/>
</dbReference>
<feature type="domain" description="HTH LytTR-type" evidence="3">
    <location>
        <begin position="153"/>
        <end position="260"/>
    </location>
</feature>
<keyword evidence="4" id="KW-0238">DNA-binding</keyword>
<gene>
    <name evidence="4" type="ORF">EHT25_07125</name>
</gene>
<dbReference type="Gene3D" id="2.40.50.1020">
    <property type="entry name" value="LytTr DNA-binding domain"/>
    <property type="match status" value="1"/>
</dbReference>
<proteinExistence type="predicted"/>
<keyword evidence="1" id="KW-0597">Phosphoprotein</keyword>
<evidence type="ECO:0000313" key="4">
    <source>
        <dbReference type="EMBL" id="RRB07545.1"/>
    </source>
</evidence>
<dbReference type="GO" id="GO:0000156">
    <property type="term" value="F:phosphorelay response regulator activity"/>
    <property type="evidence" value="ECO:0007669"/>
    <property type="project" value="InterPro"/>
</dbReference>
<dbReference type="EMBL" id="RQJO01000007">
    <property type="protein sequence ID" value="RRB07545.1"/>
    <property type="molecule type" value="Genomic_DNA"/>
</dbReference>
<accession>A0A3P1C2D7</accession>
<feature type="modified residue" description="4-aspartylphosphate" evidence="1">
    <location>
        <position position="60"/>
    </location>
</feature>
<reference evidence="4 5" key="1">
    <citation type="submission" date="2018-11" db="EMBL/GenBank/DDBJ databases">
        <authorList>
            <person name="Zhou Z."/>
            <person name="Wang G."/>
        </authorList>
    </citation>
    <scope>NUCLEOTIDE SEQUENCE [LARGE SCALE GENOMIC DNA]</scope>
    <source>
        <strain evidence="4 5">KCTC52004</strain>
    </source>
</reference>
<dbReference type="PANTHER" id="PTHR37299">
    <property type="entry name" value="TRANSCRIPTIONAL REGULATOR-RELATED"/>
    <property type="match status" value="1"/>
</dbReference>
<dbReference type="SUPFAM" id="SSF52172">
    <property type="entry name" value="CheY-like"/>
    <property type="match status" value="1"/>
</dbReference>
<dbReference type="OrthoDB" id="646623at2"/>
<dbReference type="AlphaFoldDB" id="A0A3P1C2D7"/>
<evidence type="ECO:0000313" key="5">
    <source>
        <dbReference type="Proteomes" id="UP000271925"/>
    </source>
</evidence>
<evidence type="ECO:0000259" key="3">
    <source>
        <dbReference type="PROSITE" id="PS50930"/>
    </source>
</evidence>
<sequence>MMILLIEDELLVAKTLARLVRQLEPEAHLEGPLESVRSAVAWFEHHRASDLPDPDLILSDIQLSDGVSFDIYREINPQCPIIFTTAYDEYAIRAFKLNSIDYLLKPIEPEELKTAFDKYHRWKQGGNSTHFRDQLRDLLADMSVPSKKYKHRFTAHYLRNIVPVNENNVAYFCRDELIYLYTMDGQKLVTDYGSLDELEELTDPAVFIRANRQCLVNQNAIAGYQSHYSGKLVVTLKKPVDSELTISKEKAAVFREWFEQG</sequence>
<organism evidence="4 5">
    <name type="scientific">Larkinella rosea</name>
    <dbReference type="NCBI Taxonomy" id="2025312"/>
    <lineage>
        <taxon>Bacteria</taxon>
        <taxon>Pseudomonadati</taxon>
        <taxon>Bacteroidota</taxon>
        <taxon>Cytophagia</taxon>
        <taxon>Cytophagales</taxon>
        <taxon>Spirosomataceae</taxon>
        <taxon>Larkinella</taxon>
    </lineage>
</organism>
<dbReference type="PROSITE" id="PS50930">
    <property type="entry name" value="HTH_LYTTR"/>
    <property type="match status" value="1"/>
</dbReference>
<protein>
    <submittedName>
        <fullName evidence="4">DNA-binding response regulator</fullName>
    </submittedName>
</protein>
<name>A0A3P1C2D7_9BACT</name>